<organism evidence="1 2">
    <name type="scientific">Hyaloperonospora brassicae</name>
    <name type="common">Brassica downy mildew</name>
    <name type="synonym">Peronospora brassicae</name>
    <dbReference type="NCBI Taxonomy" id="162125"/>
    <lineage>
        <taxon>Eukaryota</taxon>
        <taxon>Sar</taxon>
        <taxon>Stramenopiles</taxon>
        <taxon>Oomycota</taxon>
        <taxon>Peronosporomycetes</taxon>
        <taxon>Peronosporales</taxon>
        <taxon>Peronosporaceae</taxon>
        <taxon>Hyaloperonospora</taxon>
    </lineage>
</organism>
<sequence>MSYGGNVEGYLIKIDGHEVRTVYCILDEGMLQIFSRKGGEQLGVMALSGSKVEVFLLPSSGVGQVPNQFRVDTQSRLPSIRLRGGRKPAGADLPVSTTFAGSTSEVTNQWAVSILNWSRYSWEDGQMVCSSKDERSNLQKLIELSSLKTTKATRSLVVPFGVSPAVLPV</sequence>
<proteinExistence type="predicted"/>
<comment type="caution">
    <text evidence="1">The sequence shown here is derived from an EMBL/GenBank/DDBJ whole genome shotgun (WGS) entry which is preliminary data.</text>
</comment>
<keyword evidence="2" id="KW-1185">Reference proteome</keyword>
<accession>A0AAV0U2V1</accession>
<gene>
    <name evidence="1" type="ORF">HBR001_LOCUS4687</name>
</gene>
<protein>
    <submittedName>
        <fullName evidence="1">Uncharacterized protein</fullName>
    </submittedName>
</protein>
<evidence type="ECO:0000313" key="1">
    <source>
        <dbReference type="EMBL" id="CAI5729923.1"/>
    </source>
</evidence>
<dbReference type="SUPFAM" id="SSF50729">
    <property type="entry name" value="PH domain-like"/>
    <property type="match status" value="1"/>
</dbReference>
<name>A0AAV0U2V1_HYABA</name>
<dbReference type="AlphaFoldDB" id="A0AAV0U2V1"/>
<evidence type="ECO:0000313" key="2">
    <source>
        <dbReference type="Proteomes" id="UP001162031"/>
    </source>
</evidence>
<dbReference type="EMBL" id="CANTFL010001009">
    <property type="protein sequence ID" value="CAI5729923.1"/>
    <property type="molecule type" value="Genomic_DNA"/>
</dbReference>
<dbReference type="Proteomes" id="UP001162031">
    <property type="component" value="Unassembled WGS sequence"/>
</dbReference>
<reference evidence="1" key="1">
    <citation type="submission" date="2022-12" db="EMBL/GenBank/DDBJ databases">
        <authorList>
            <person name="Webb A."/>
        </authorList>
    </citation>
    <scope>NUCLEOTIDE SEQUENCE</scope>
    <source>
        <strain evidence="1">Hp1</strain>
    </source>
</reference>